<evidence type="ECO:0000256" key="1">
    <source>
        <dbReference type="ARBA" id="ARBA00004651"/>
    </source>
</evidence>
<evidence type="ECO:0000256" key="3">
    <source>
        <dbReference type="ARBA" id="ARBA00022448"/>
    </source>
</evidence>
<protein>
    <submittedName>
        <fullName evidence="9">Putative PurR-regulated permease PerM</fullName>
    </submittedName>
</protein>
<sequence length="356" mass="37987">MSSRLQEYTQPLIALLLLVAIVWAAFIVIAPFLVATLWAIILVSATWDQFAWLSARLGGRDGIAAVLVVALMLLFIIVPLVLASVEFAQQLTVLARELQQQIESGVWPALPQWLLDLPYAGEWLQTEWLGLQQQDLQVLTQLKGLVTPLARIMLSVAGSFGAGMLMLLISLLIAGVLYAHGNTVHRWVLAFSHKVAPREGIRLLHVAHTTIRGVVNGFIGAAIAQGAFAWFGYAIAGVPHALSLGLATCLVSVIPGGPMLLSIPAIGWLYQQGAIGWAGFTAVWILFAVGSIDNVVKSLVIGRSSPLPIVLILFGVAGGAIGFGLLGVFLGPILLALVYALLKNWVNADQSETTAS</sequence>
<keyword evidence="10" id="KW-1185">Reference proteome</keyword>
<comment type="similarity">
    <text evidence="2">Belongs to the autoinducer-2 exporter (AI-2E) (TC 2.A.86) family.</text>
</comment>
<evidence type="ECO:0000256" key="2">
    <source>
        <dbReference type="ARBA" id="ARBA00009773"/>
    </source>
</evidence>
<comment type="caution">
    <text evidence="9">The sequence shown here is derived from an EMBL/GenBank/DDBJ whole genome shotgun (WGS) entry which is preliminary data.</text>
</comment>
<keyword evidence="6 8" id="KW-1133">Transmembrane helix</keyword>
<keyword evidence="7 8" id="KW-0472">Membrane</keyword>
<name>A0A841GMQ3_9GAMM</name>
<feature type="transmembrane region" description="Helical" evidence="8">
    <location>
        <begin position="12"/>
        <end position="43"/>
    </location>
</feature>
<feature type="transmembrane region" description="Helical" evidence="8">
    <location>
        <begin position="63"/>
        <end position="82"/>
    </location>
</feature>
<dbReference type="Proteomes" id="UP000585721">
    <property type="component" value="Unassembled WGS sequence"/>
</dbReference>
<keyword evidence="5 8" id="KW-0812">Transmembrane</keyword>
<dbReference type="Pfam" id="PF01594">
    <property type="entry name" value="AI-2E_transport"/>
    <property type="match status" value="1"/>
</dbReference>
<dbReference type="RefSeq" id="WP_188027305.1">
    <property type="nucleotide sequence ID" value="NZ_JACHGR010000008.1"/>
</dbReference>
<dbReference type="GO" id="GO:0005886">
    <property type="term" value="C:plasma membrane"/>
    <property type="evidence" value="ECO:0007669"/>
    <property type="project" value="UniProtKB-SubCell"/>
</dbReference>
<evidence type="ECO:0000256" key="8">
    <source>
        <dbReference type="SAM" id="Phobius"/>
    </source>
</evidence>
<organism evidence="9 10">
    <name type="scientific">Tolumonas osonensis</name>
    <dbReference type="NCBI Taxonomy" id="675874"/>
    <lineage>
        <taxon>Bacteria</taxon>
        <taxon>Pseudomonadati</taxon>
        <taxon>Pseudomonadota</taxon>
        <taxon>Gammaproteobacteria</taxon>
        <taxon>Aeromonadales</taxon>
        <taxon>Aeromonadaceae</taxon>
        <taxon>Tolumonas</taxon>
    </lineage>
</organism>
<feature type="transmembrane region" description="Helical" evidence="8">
    <location>
        <begin position="242"/>
        <end position="269"/>
    </location>
</feature>
<dbReference type="InterPro" id="IPR002549">
    <property type="entry name" value="AI-2E-like"/>
</dbReference>
<evidence type="ECO:0000256" key="6">
    <source>
        <dbReference type="ARBA" id="ARBA00022989"/>
    </source>
</evidence>
<comment type="subcellular location">
    <subcellularLocation>
        <location evidence="1">Cell membrane</location>
        <topology evidence="1">Multi-pass membrane protein</topology>
    </subcellularLocation>
</comment>
<evidence type="ECO:0000256" key="4">
    <source>
        <dbReference type="ARBA" id="ARBA00022475"/>
    </source>
</evidence>
<accession>A0A841GMQ3</accession>
<dbReference type="PANTHER" id="PTHR21716:SF67">
    <property type="entry name" value="TRANSPORT PROTEIN YDIK-RELATED"/>
    <property type="match status" value="1"/>
</dbReference>
<evidence type="ECO:0000313" key="10">
    <source>
        <dbReference type="Proteomes" id="UP000585721"/>
    </source>
</evidence>
<dbReference type="EMBL" id="JACHGR010000008">
    <property type="protein sequence ID" value="MBB6056585.1"/>
    <property type="molecule type" value="Genomic_DNA"/>
</dbReference>
<dbReference type="PANTHER" id="PTHR21716">
    <property type="entry name" value="TRANSMEMBRANE PROTEIN"/>
    <property type="match status" value="1"/>
</dbReference>
<evidence type="ECO:0000256" key="7">
    <source>
        <dbReference type="ARBA" id="ARBA00023136"/>
    </source>
</evidence>
<proteinExistence type="inferred from homology"/>
<reference evidence="9 10" key="1">
    <citation type="submission" date="2020-08" db="EMBL/GenBank/DDBJ databases">
        <title>Genomic Encyclopedia of Type Strains, Phase IV (KMG-IV): sequencing the most valuable type-strain genomes for metagenomic binning, comparative biology and taxonomic classification.</title>
        <authorList>
            <person name="Goeker M."/>
        </authorList>
    </citation>
    <scope>NUCLEOTIDE SEQUENCE [LARGE SCALE GENOMIC DNA]</scope>
    <source>
        <strain evidence="9 10">DSM 22975</strain>
    </source>
</reference>
<evidence type="ECO:0000256" key="5">
    <source>
        <dbReference type="ARBA" id="ARBA00022692"/>
    </source>
</evidence>
<dbReference type="AlphaFoldDB" id="A0A841GMQ3"/>
<feature type="transmembrane region" description="Helical" evidence="8">
    <location>
        <begin position="214"/>
        <end position="235"/>
    </location>
</feature>
<feature type="transmembrane region" description="Helical" evidence="8">
    <location>
        <begin position="308"/>
        <end position="341"/>
    </location>
</feature>
<feature type="transmembrane region" description="Helical" evidence="8">
    <location>
        <begin position="275"/>
        <end position="296"/>
    </location>
</feature>
<keyword evidence="3" id="KW-0813">Transport</keyword>
<gene>
    <name evidence="9" type="ORF">HNR75_002523</name>
</gene>
<evidence type="ECO:0000313" key="9">
    <source>
        <dbReference type="EMBL" id="MBB6056585.1"/>
    </source>
</evidence>
<keyword evidence="4" id="KW-1003">Cell membrane</keyword>
<feature type="transmembrane region" description="Helical" evidence="8">
    <location>
        <begin position="152"/>
        <end position="179"/>
    </location>
</feature>